<dbReference type="GO" id="GO:0006508">
    <property type="term" value="P:proteolysis"/>
    <property type="evidence" value="ECO:0007669"/>
    <property type="project" value="InterPro"/>
</dbReference>
<evidence type="ECO:0000259" key="1">
    <source>
        <dbReference type="Pfam" id="PF04389"/>
    </source>
</evidence>
<dbReference type="InterPro" id="IPR045175">
    <property type="entry name" value="M28_fam"/>
</dbReference>
<dbReference type="SUPFAM" id="SSF53187">
    <property type="entry name" value="Zn-dependent exopeptidases"/>
    <property type="match status" value="1"/>
</dbReference>
<keyword evidence="3" id="KW-1185">Reference proteome</keyword>
<comment type="caution">
    <text evidence="2">The sequence shown here is derived from an EMBL/GenBank/DDBJ whole genome shotgun (WGS) entry which is preliminary data.</text>
</comment>
<dbReference type="Gene3D" id="3.40.630.10">
    <property type="entry name" value="Zn peptidases"/>
    <property type="match status" value="1"/>
</dbReference>
<accession>A0A369QMR1</accession>
<protein>
    <recommendedName>
        <fullName evidence="1">Peptidase M28 domain-containing protein</fullName>
    </recommendedName>
</protein>
<dbReference type="EMBL" id="QASA01000001">
    <property type="protein sequence ID" value="RDC65640.1"/>
    <property type="molecule type" value="Genomic_DNA"/>
</dbReference>
<evidence type="ECO:0000313" key="2">
    <source>
        <dbReference type="EMBL" id="RDC65640.1"/>
    </source>
</evidence>
<name>A0A369QMR1_9BACT</name>
<organism evidence="2 3">
    <name type="scientific">Adhaeribacter pallidiroseus</name>
    <dbReference type="NCBI Taxonomy" id="2072847"/>
    <lineage>
        <taxon>Bacteria</taxon>
        <taxon>Pseudomonadati</taxon>
        <taxon>Bacteroidota</taxon>
        <taxon>Cytophagia</taxon>
        <taxon>Cytophagales</taxon>
        <taxon>Hymenobacteraceae</taxon>
        <taxon>Adhaeribacter</taxon>
    </lineage>
</organism>
<dbReference type="AlphaFoldDB" id="A0A369QMR1"/>
<dbReference type="PANTHER" id="PTHR12147">
    <property type="entry name" value="METALLOPEPTIDASE M28 FAMILY MEMBER"/>
    <property type="match status" value="1"/>
</dbReference>
<feature type="domain" description="Peptidase M28" evidence="1">
    <location>
        <begin position="8"/>
        <end position="223"/>
    </location>
</feature>
<evidence type="ECO:0000313" key="3">
    <source>
        <dbReference type="Proteomes" id="UP000253919"/>
    </source>
</evidence>
<proteinExistence type="predicted"/>
<gene>
    <name evidence="2" type="ORF">AHMF7616_04270</name>
</gene>
<reference evidence="2 3" key="1">
    <citation type="submission" date="2018-04" db="EMBL/GenBank/DDBJ databases">
        <title>Adhaeribacter sp. HMF7616 genome sequencing and assembly.</title>
        <authorList>
            <person name="Kang H."/>
            <person name="Kang J."/>
            <person name="Cha I."/>
            <person name="Kim H."/>
            <person name="Joh K."/>
        </authorList>
    </citation>
    <scope>NUCLEOTIDE SEQUENCE [LARGE SCALE GENOMIC DNA]</scope>
    <source>
        <strain evidence="2 3">HMF7616</strain>
    </source>
</reference>
<dbReference type="RefSeq" id="WP_233507680.1">
    <property type="nucleotide sequence ID" value="NZ_QASA01000001.1"/>
</dbReference>
<dbReference type="InterPro" id="IPR007484">
    <property type="entry name" value="Peptidase_M28"/>
</dbReference>
<dbReference type="Pfam" id="PF04389">
    <property type="entry name" value="Peptidase_M28"/>
    <property type="match status" value="1"/>
</dbReference>
<sequence length="232" mass="25471">MSGQTYKNVICTLGPSTGERIILGAHYDVCGNQPGADDNASGVAGLLELARLLHTEEANLKYRIDLASFCLEEPPFFKTESMGSAVHAKFLKKQGVTVKAMICLEMIGYYSEEKGSQRYPVPGMDAIYPDKANFISVVGDLNQNQLVAHVKKFMLAGSTIDVQSLNAPSSIPGVDFSDHLNYWANGYPAVMITNTSFYRNPNYHQVSDTIDTLDFAKMGEVVKGVYWAVLQL</sequence>
<dbReference type="PANTHER" id="PTHR12147:SF26">
    <property type="entry name" value="PEPTIDASE M28 DOMAIN-CONTAINING PROTEIN"/>
    <property type="match status" value="1"/>
</dbReference>
<dbReference type="GO" id="GO:0008235">
    <property type="term" value="F:metalloexopeptidase activity"/>
    <property type="evidence" value="ECO:0007669"/>
    <property type="project" value="InterPro"/>
</dbReference>
<dbReference type="Proteomes" id="UP000253919">
    <property type="component" value="Unassembled WGS sequence"/>
</dbReference>